<organism evidence="1 2">
    <name type="scientific">Asbolus verrucosus</name>
    <name type="common">Desert ironclad beetle</name>
    <dbReference type="NCBI Taxonomy" id="1661398"/>
    <lineage>
        <taxon>Eukaryota</taxon>
        <taxon>Metazoa</taxon>
        <taxon>Ecdysozoa</taxon>
        <taxon>Arthropoda</taxon>
        <taxon>Hexapoda</taxon>
        <taxon>Insecta</taxon>
        <taxon>Pterygota</taxon>
        <taxon>Neoptera</taxon>
        <taxon>Endopterygota</taxon>
        <taxon>Coleoptera</taxon>
        <taxon>Polyphaga</taxon>
        <taxon>Cucujiformia</taxon>
        <taxon>Tenebrionidae</taxon>
        <taxon>Pimeliinae</taxon>
        <taxon>Asbolus</taxon>
    </lineage>
</organism>
<dbReference type="OrthoDB" id="6730979at2759"/>
<dbReference type="Proteomes" id="UP000292052">
    <property type="component" value="Unassembled WGS sequence"/>
</dbReference>
<dbReference type="EMBL" id="QDEB01013391">
    <property type="protein sequence ID" value="RZC41869.1"/>
    <property type="molecule type" value="Genomic_DNA"/>
</dbReference>
<keyword evidence="2" id="KW-1185">Reference proteome</keyword>
<accession>A0A482WB31</accession>
<comment type="caution">
    <text evidence="1">The sequence shown here is derived from an EMBL/GenBank/DDBJ whole genome shotgun (WGS) entry which is preliminary data.</text>
</comment>
<reference evidence="1 2" key="1">
    <citation type="submission" date="2017-03" db="EMBL/GenBank/DDBJ databases">
        <title>Genome of the blue death feigning beetle - Asbolus verrucosus.</title>
        <authorList>
            <person name="Rider S.D."/>
        </authorList>
    </citation>
    <scope>NUCLEOTIDE SEQUENCE [LARGE SCALE GENOMIC DNA]</scope>
    <source>
        <strain evidence="1">Butters</strain>
        <tissue evidence="1">Head and leg muscle</tissue>
    </source>
</reference>
<protein>
    <submittedName>
        <fullName evidence="1">Uncharacterized protein</fullName>
    </submittedName>
</protein>
<sequence>MGSSCSKNLDANIDCELEEIKVCLAVLLKQLNPDELLTFATKDTEIYEICKNNSELRQACILAAVRRYHTEKFFFEAVHNRTADYVVMLDNFLQIQDEVKKQELEENVQCFSWWRTCPQDREEDTSQDGENP</sequence>
<gene>
    <name evidence="1" type="ORF">BDFB_010931</name>
</gene>
<dbReference type="AlphaFoldDB" id="A0A482WB31"/>
<evidence type="ECO:0000313" key="1">
    <source>
        <dbReference type="EMBL" id="RZC41869.1"/>
    </source>
</evidence>
<proteinExistence type="predicted"/>
<evidence type="ECO:0000313" key="2">
    <source>
        <dbReference type="Proteomes" id="UP000292052"/>
    </source>
</evidence>
<name>A0A482WB31_ASBVE</name>